<evidence type="ECO:0000313" key="3">
    <source>
        <dbReference type="EMBL" id="MCQ4164588.1"/>
    </source>
</evidence>
<dbReference type="SUPFAM" id="SSF117070">
    <property type="entry name" value="LEA14-like"/>
    <property type="match status" value="1"/>
</dbReference>
<feature type="signal peptide" evidence="2">
    <location>
        <begin position="1"/>
        <end position="20"/>
    </location>
</feature>
<organism evidence="3 4">
    <name type="scientific">Tahibacter harae</name>
    <dbReference type="NCBI Taxonomy" id="2963937"/>
    <lineage>
        <taxon>Bacteria</taxon>
        <taxon>Pseudomonadati</taxon>
        <taxon>Pseudomonadota</taxon>
        <taxon>Gammaproteobacteria</taxon>
        <taxon>Lysobacterales</taxon>
        <taxon>Rhodanobacteraceae</taxon>
        <taxon>Tahibacter</taxon>
    </lineage>
</organism>
<dbReference type="RefSeq" id="WP_255913424.1">
    <property type="nucleotide sequence ID" value="NZ_JANFQO010000005.1"/>
</dbReference>
<evidence type="ECO:0000256" key="1">
    <source>
        <dbReference type="SAM" id="MobiDB-lite"/>
    </source>
</evidence>
<sequence length="157" mass="16808">MKLAILVRAALILLAFSLLAACGGGKPVRRINPPAVSIQQLAVQADGRWQLELRVQNFSTVPMQFDTFEAGLEIEGANAGSIYVRPALEIPGQSADVVSATVSPSREAAERLAQSARDGSIGYQLRGEVVTSEPNRKFPASHASRLSPVPGRPNTYR</sequence>
<keyword evidence="2" id="KW-0732">Signal</keyword>
<evidence type="ECO:0000313" key="4">
    <source>
        <dbReference type="Proteomes" id="UP001165498"/>
    </source>
</evidence>
<keyword evidence="4" id="KW-1185">Reference proteome</keyword>
<dbReference type="EMBL" id="JANFQO010000005">
    <property type="protein sequence ID" value="MCQ4164588.1"/>
    <property type="molecule type" value="Genomic_DNA"/>
</dbReference>
<comment type="caution">
    <text evidence="3">The sequence shown here is derived from an EMBL/GenBank/DDBJ whole genome shotgun (WGS) entry which is preliminary data.</text>
</comment>
<accession>A0ABT1QQN8</accession>
<feature type="chain" id="PRO_5045052252" description="Late embryogenesis abundant protein" evidence="2">
    <location>
        <begin position="21"/>
        <end position="157"/>
    </location>
</feature>
<proteinExistence type="predicted"/>
<protein>
    <recommendedName>
        <fullName evidence="5">Late embryogenesis abundant protein</fullName>
    </recommendedName>
</protein>
<evidence type="ECO:0000256" key="2">
    <source>
        <dbReference type="SAM" id="SignalP"/>
    </source>
</evidence>
<dbReference type="Gene3D" id="2.60.40.1820">
    <property type="match status" value="1"/>
</dbReference>
<reference evidence="3" key="1">
    <citation type="submission" date="2022-07" db="EMBL/GenBank/DDBJ databases">
        <title>Tahibacter sp., a new gammaproteobacterium isolated from the silt sample collected at pig farm.</title>
        <authorList>
            <person name="Chen H."/>
        </authorList>
    </citation>
    <scope>NUCLEOTIDE SEQUENCE</scope>
    <source>
        <strain evidence="3">P2K</strain>
    </source>
</reference>
<dbReference type="PROSITE" id="PS51257">
    <property type="entry name" value="PROKAR_LIPOPROTEIN"/>
    <property type="match status" value="1"/>
</dbReference>
<name>A0ABT1QQN8_9GAMM</name>
<evidence type="ECO:0008006" key="5">
    <source>
        <dbReference type="Google" id="ProtNLM"/>
    </source>
</evidence>
<dbReference type="Proteomes" id="UP001165498">
    <property type="component" value="Unassembled WGS sequence"/>
</dbReference>
<gene>
    <name evidence="3" type="ORF">NM961_07680</name>
</gene>
<feature type="region of interest" description="Disordered" evidence="1">
    <location>
        <begin position="132"/>
        <end position="157"/>
    </location>
</feature>